<dbReference type="EMBL" id="MUNK01000230">
    <property type="protein sequence ID" value="OTA24768.1"/>
    <property type="molecule type" value="Genomic_DNA"/>
</dbReference>
<evidence type="ECO:0000256" key="2">
    <source>
        <dbReference type="ARBA" id="ARBA00023002"/>
    </source>
</evidence>
<dbReference type="OrthoDB" id="419598at2759"/>
<dbReference type="InParanoid" id="A0A1Z5SVH0"/>
<organism evidence="4 5">
    <name type="scientific">Hortaea werneckii EXF-2000</name>
    <dbReference type="NCBI Taxonomy" id="1157616"/>
    <lineage>
        <taxon>Eukaryota</taxon>
        <taxon>Fungi</taxon>
        <taxon>Dikarya</taxon>
        <taxon>Ascomycota</taxon>
        <taxon>Pezizomycotina</taxon>
        <taxon>Dothideomycetes</taxon>
        <taxon>Dothideomycetidae</taxon>
        <taxon>Mycosphaerellales</taxon>
        <taxon>Teratosphaeriaceae</taxon>
        <taxon>Hortaea</taxon>
    </lineage>
</organism>
<evidence type="ECO:0000313" key="5">
    <source>
        <dbReference type="Proteomes" id="UP000194280"/>
    </source>
</evidence>
<dbReference type="STRING" id="1157616.A0A1Z5SVH0"/>
<dbReference type="Gene3D" id="3.40.50.720">
    <property type="entry name" value="NAD(P)-binding Rossmann-like Domain"/>
    <property type="match status" value="1"/>
</dbReference>
<accession>A0A1Z5SVH0</accession>
<name>A0A1Z5SVH0_HORWE</name>
<keyword evidence="5" id="KW-1185">Reference proteome</keyword>
<protein>
    <recommendedName>
        <fullName evidence="3">NmrA-like domain-containing protein</fullName>
    </recommendedName>
</protein>
<evidence type="ECO:0000256" key="1">
    <source>
        <dbReference type="ARBA" id="ARBA00022857"/>
    </source>
</evidence>
<sequence length="353" mass="40042">MFTRTKISGLSSAEMELNRIAVFGADGRLGQVITRALLECREKTFDVLAIKPPQTLEPDVPESEHYECRTVNLLNITQDKLKDQLKGIDAVVCALNGKALEVQPLIQDAAADVGVKRFYPSEYGCHAVYRKPGDEWGYVHPIWDTKNKLLESAVHHDAIQDGDMSYTVIGCGDFYDKENEPMWCPWTQEFPERNVYTLHVVGSPQTKAQYTHTDDFARFLVATLCEPEKSENATLNFVSDEVSHGQIAQMLEKFTGRETKIEMHSESDVHNIVKDPSRAPEKLRENSALPVDFCFIVKAAQSQSRFRRPKGEIHNHLFPNVKPTTLEQYLRRLHLGTDDVEERPSGPTRRETA</sequence>
<dbReference type="InterPro" id="IPR036291">
    <property type="entry name" value="NAD(P)-bd_dom_sf"/>
</dbReference>
<dbReference type="AlphaFoldDB" id="A0A1Z5SVH0"/>
<dbReference type="VEuPathDB" id="FungiDB:BTJ68_12226"/>
<dbReference type="SUPFAM" id="SSF51735">
    <property type="entry name" value="NAD(P)-binding Rossmann-fold domains"/>
    <property type="match status" value="1"/>
</dbReference>
<comment type="caution">
    <text evidence="4">The sequence shown here is derived from an EMBL/GenBank/DDBJ whole genome shotgun (WGS) entry which is preliminary data.</text>
</comment>
<reference evidence="4" key="1">
    <citation type="submission" date="2017-01" db="EMBL/GenBank/DDBJ databases">
        <title>The recent genome duplication of the halophilic yeast Hortaea werneckii: insights from long-read sequencing.</title>
        <authorList>
            <person name="Sinha S."/>
            <person name="Flibotte S."/>
            <person name="Neira M."/>
            <person name="Lenassi M."/>
            <person name="Gostincar C."/>
            <person name="Stajich J.E."/>
            <person name="Nislow C.E."/>
        </authorList>
    </citation>
    <scope>NUCLEOTIDE SEQUENCE [LARGE SCALE GENOMIC DNA]</scope>
    <source>
        <strain evidence="4">EXF-2000</strain>
    </source>
</reference>
<keyword evidence="1" id="KW-0521">NADP</keyword>
<evidence type="ECO:0000259" key="3">
    <source>
        <dbReference type="Pfam" id="PF05368"/>
    </source>
</evidence>
<dbReference type="PANTHER" id="PTHR47706">
    <property type="entry name" value="NMRA-LIKE FAMILY PROTEIN"/>
    <property type="match status" value="1"/>
</dbReference>
<dbReference type="InterPro" id="IPR008030">
    <property type="entry name" value="NmrA-like"/>
</dbReference>
<dbReference type="Pfam" id="PF05368">
    <property type="entry name" value="NmrA"/>
    <property type="match status" value="1"/>
</dbReference>
<keyword evidence="2" id="KW-0560">Oxidoreductase</keyword>
<gene>
    <name evidence="4" type="ORF">BTJ68_12226</name>
</gene>
<feature type="domain" description="NmrA-like" evidence="3">
    <location>
        <begin position="18"/>
        <end position="330"/>
    </location>
</feature>
<dbReference type="Gene3D" id="3.90.25.10">
    <property type="entry name" value="UDP-galactose 4-epimerase, domain 1"/>
    <property type="match status" value="1"/>
</dbReference>
<dbReference type="Proteomes" id="UP000194280">
    <property type="component" value="Unassembled WGS sequence"/>
</dbReference>
<dbReference type="PANTHER" id="PTHR47706:SF9">
    <property type="entry name" value="NMRA-LIKE DOMAIN-CONTAINING PROTEIN-RELATED"/>
    <property type="match status" value="1"/>
</dbReference>
<proteinExistence type="predicted"/>
<dbReference type="GO" id="GO:0016491">
    <property type="term" value="F:oxidoreductase activity"/>
    <property type="evidence" value="ECO:0007669"/>
    <property type="project" value="UniProtKB-KW"/>
</dbReference>
<evidence type="ECO:0000313" key="4">
    <source>
        <dbReference type="EMBL" id="OTA24768.1"/>
    </source>
</evidence>
<dbReference type="InterPro" id="IPR051609">
    <property type="entry name" value="NmrA/Isoflavone_reductase-like"/>
</dbReference>